<accession>A0ACC1BC48</accession>
<protein>
    <submittedName>
        <fullName evidence="1">Uncharacterized protein</fullName>
    </submittedName>
</protein>
<sequence length="65" mass="7910">MLECENSCVTRICLLFDFQVFKFTNNIRRFPLHFELHRKDNLSQRGLVKLMKKHQRLLLYLSKAK</sequence>
<dbReference type="Proteomes" id="UP001164250">
    <property type="component" value="Chromosome 5"/>
</dbReference>
<keyword evidence="2" id="KW-1185">Reference proteome</keyword>
<organism evidence="1 2">
    <name type="scientific">Pistacia atlantica</name>
    <dbReference type="NCBI Taxonomy" id="434234"/>
    <lineage>
        <taxon>Eukaryota</taxon>
        <taxon>Viridiplantae</taxon>
        <taxon>Streptophyta</taxon>
        <taxon>Embryophyta</taxon>
        <taxon>Tracheophyta</taxon>
        <taxon>Spermatophyta</taxon>
        <taxon>Magnoliopsida</taxon>
        <taxon>eudicotyledons</taxon>
        <taxon>Gunneridae</taxon>
        <taxon>Pentapetalae</taxon>
        <taxon>rosids</taxon>
        <taxon>malvids</taxon>
        <taxon>Sapindales</taxon>
        <taxon>Anacardiaceae</taxon>
        <taxon>Pistacia</taxon>
    </lineage>
</organism>
<reference evidence="2" key="1">
    <citation type="journal article" date="2023" name="G3 (Bethesda)">
        <title>Genome assembly and association tests identify interacting loci associated with vigor, precocity, and sex in interspecific pistachio rootstocks.</title>
        <authorList>
            <person name="Palmer W."/>
            <person name="Jacygrad E."/>
            <person name="Sagayaradj S."/>
            <person name="Cavanaugh K."/>
            <person name="Han R."/>
            <person name="Bertier L."/>
            <person name="Beede B."/>
            <person name="Kafkas S."/>
            <person name="Golino D."/>
            <person name="Preece J."/>
            <person name="Michelmore R."/>
        </authorList>
    </citation>
    <scope>NUCLEOTIDE SEQUENCE [LARGE SCALE GENOMIC DNA]</scope>
</reference>
<gene>
    <name evidence="1" type="ORF">Patl1_28170</name>
</gene>
<evidence type="ECO:0000313" key="1">
    <source>
        <dbReference type="EMBL" id="KAJ0096439.1"/>
    </source>
</evidence>
<dbReference type="EMBL" id="CM047901">
    <property type="protein sequence ID" value="KAJ0096439.1"/>
    <property type="molecule type" value="Genomic_DNA"/>
</dbReference>
<name>A0ACC1BC48_9ROSI</name>
<proteinExistence type="predicted"/>
<comment type="caution">
    <text evidence="1">The sequence shown here is derived from an EMBL/GenBank/DDBJ whole genome shotgun (WGS) entry which is preliminary data.</text>
</comment>
<evidence type="ECO:0000313" key="2">
    <source>
        <dbReference type="Proteomes" id="UP001164250"/>
    </source>
</evidence>